<feature type="region of interest" description="Disordered" evidence="1">
    <location>
        <begin position="185"/>
        <end position="210"/>
    </location>
</feature>
<dbReference type="Pfam" id="PF06804">
    <property type="entry name" value="Lipoprotein_18"/>
    <property type="match status" value="1"/>
</dbReference>
<evidence type="ECO:0000313" key="2">
    <source>
        <dbReference type="EMBL" id="ALZ84234.1"/>
    </source>
</evidence>
<evidence type="ECO:0000313" key="3">
    <source>
        <dbReference type="Proteomes" id="UP000064137"/>
    </source>
</evidence>
<dbReference type="Proteomes" id="UP000064137">
    <property type="component" value="Chromosome"/>
</dbReference>
<dbReference type="RefSeq" id="WP_059314435.1">
    <property type="nucleotide sequence ID" value="NZ_CP013987.1"/>
</dbReference>
<reference evidence="2 3" key="1">
    <citation type="submission" date="2016-01" db="EMBL/GenBank/DDBJ databases">
        <title>Annotation of Pseudomonas oryzihabitans USDA-ARS-USMARC-56511.</title>
        <authorList>
            <person name="Harhay G.P."/>
            <person name="Harhay D.M."/>
            <person name="Smith T.P.L."/>
            <person name="Bono J.L."/>
            <person name="Heaton M.P."/>
            <person name="Clawson M.L."/>
            <person name="Chitko-Mckown C.G."/>
            <person name="Capik S.F."/>
            <person name="DeDonder K.D."/>
            <person name="Apley M.D."/>
            <person name="Lubbers B.V."/>
            <person name="White B.J."/>
            <person name="Larson R.L."/>
        </authorList>
    </citation>
    <scope>NUCLEOTIDE SEQUENCE [LARGE SCALE GENOMIC DNA]</scope>
    <source>
        <strain evidence="2 3">USDA-ARS-USMARC-56511</strain>
    </source>
</reference>
<feature type="compositionally biased region" description="Polar residues" evidence="1">
    <location>
        <begin position="185"/>
        <end position="194"/>
    </location>
</feature>
<dbReference type="KEGG" id="por:APT59_08450"/>
<organism evidence="2 3">
    <name type="scientific">Pseudomonas oryzihabitans</name>
    <dbReference type="NCBI Taxonomy" id="47885"/>
    <lineage>
        <taxon>Bacteria</taxon>
        <taxon>Pseudomonadati</taxon>
        <taxon>Pseudomonadota</taxon>
        <taxon>Gammaproteobacteria</taxon>
        <taxon>Pseudomonadales</taxon>
        <taxon>Pseudomonadaceae</taxon>
        <taxon>Pseudomonas</taxon>
    </lineage>
</organism>
<name>A0A0U4HEF4_9PSED</name>
<dbReference type="PROSITE" id="PS51257">
    <property type="entry name" value="PROKAR_LIPOPROTEIN"/>
    <property type="match status" value="1"/>
</dbReference>
<dbReference type="Gene3D" id="3.30.310.170">
    <property type="entry name" value="Outer membrane protein assembly factor BamC"/>
    <property type="match status" value="1"/>
</dbReference>
<gene>
    <name evidence="2" type="ORF">APT59_08450</name>
</gene>
<evidence type="ECO:0008006" key="4">
    <source>
        <dbReference type="Google" id="ProtNLM"/>
    </source>
</evidence>
<protein>
    <recommendedName>
        <fullName evidence="4">Outer membrane protein assembly factor BamC</fullName>
    </recommendedName>
</protein>
<evidence type="ECO:0000256" key="1">
    <source>
        <dbReference type="SAM" id="MobiDB-lite"/>
    </source>
</evidence>
<feature type="compositionally biased region" description="Low complexity" evidence="1">
    <location>
        <begin position="195"/>
        <end position="210"/>
    </location>
</feature>
<proteinExistence type="predicted"/>
<dbReference type="EMBL" id="CP013987">
    <property type="protein sequence ID" value="ALZ84234.1"/>
    <property type="molecule type" value="Genomic_DNA"/>
</dbReference>
<dbReference type="InterPro" id="IPR042268">
    <property type="entry name" value="BamC_C"/>
</dbReference>
<accession>A0A0U4HEF4</accession>
<sequence>MKRVLGLTTLGLAVATASGCSWVWGEHGYFRDRGNDYLESRETGPMQVPTDVQAKPLDPLLPIPANVADTQNRSYGFEVPRPQALAVQGSGSEQFSVQRSGNARWLAAQKVPANVWPVARQYLTDNGFRIAEERPQTGELITAWQSPTELSTPLARSLSTNGRLQPGNELRTRLRIEPGVQSGSSEIFLQTQTRSQGSSSEPSWSSSQNSSALDDALLNQVLAGLDRSEEGSGSVSLLATGSYDTPERVTYEVDGSGVPMLVLESDLNRAWSSIGRAIEGADIRVDDMDRSLGVYYVNLAEGAQKPEERKPGFFGRLFGKGESKEEEDARARRFQVRLTSVGNTVQVTLDKTINTAAPQDIAEGVLKKLQTSMQYALRNPGQRQSGQLDPGAQP</sequence>
<dbReference type="OrthoDB" id="9772575at2"/>
<dbReference type="AlphaFoldDB" id="A0A0U4HEF4"/>
<dbReference type="InterPro" id="IPR010653">
    <property type="entry name" value="NlpB/DapX"/>
</dbReference>